<dbReference type="GO" id="GO:0008137">
    <property type="term" value="F:NADH dehydrogenase (ubiquinone) activity"/>
    <property type="evidence" value="ECO:0007669"/>
    <property type="project" value="UniProtKB-EC"/>
</dbReference>
<dbReference type="HAMAP" id="MF_01350">
    <property type="entry name" value="NDH1_NuoH"/>
    <property type="match status" value="1"/>
</dbReference>
<reference evidence="13" key="1">
    <citation type="journal article" date="2019" name="Zool. Scr.">
        <title>Mitochondrial genome reorganization characterizes various lineages of mesostigmatid mites (Acari: Parasitiformes).</title>
        <authorList>
            <person name="Li W.-N."/>
            <person name="Shao R."/>
            <person name="Zhang Q."/>
            <person name="Deng W."/>
            <person name="Xue X.-F."/>
        </authorList>
    </citation>
    <scope>NUCLEOTIDE SEQUENCE</scope>
</reference>
<keyword evidence="10" id="KW-0520">NAD</keyword>
<evidence type="ECO:0000256" key="9">
    <source>
        <dbReference type="ARBA" id="ARBA00023136"/>
    </source>
</evidence>
<dbReference type="EMBL" id="MK270528">
    <property type="protein sequence ID" value="QHQ98559.1"/>
    <property type="molecule type" value="Genomic_DNA"/>
</dbReference>
<dbReference type="GO" id="GO:0003954">
    <property type="term" value="F:NADH dehydrogenase activity"/>
    <property type="evidence" value="ECO:0007669"/>
    <property type="project" value="TreeGrafter"/>
</dbReference>
<keyword evidence="8 11" id="KW-0830">Ubiquinone</keyword>
<protein>
    <recommendedName>
        <fullName evidence="4 11">NADH-ubiquinone oxidoreductase chain 1</fullName>
        <ecNumber evidence="11">7.1.1.2</ecNumber>
    </recommendedName>
</protein>
<feature type="transmembrane region" description="Helical" evidence="12">
    <location>
        <begin position="239"/>
        <end position="262"/>
    </location>
</feature>
<evidence type="ECO:0000256" key="6">
    <source>
        <dbReference type="ARBA" id="ARBA00022692"/>
    </source>
</evidence>
<dbReference type="InterPro" id="IPR001694">
    <property type="entry name" value="NADH_UbQ_OxRdtase_su1/FPO"/>
</dbReference>
<geneLocation type="mitochondrion" evidence="13"/>
<feature type="transmembrane region" description="Helical" evidence="12">
    <location>
        <begin position="69"/>
        <end position="89"/>
    </location>
</feature>
<evidence type="ECO:0000256" key="12">
    <source>
        <dbReference type="SAM" id="Phobius"/>
    </source>
</evidence>
<comment type="function">
    <text evidence="1">Core subunit of the mitochondrial membrane respiratory chain NADH dehydrogenase (Complex I) that is believed to belong to the minimal assembly required for catalysis. Complex I functions in the transfer of electrons from NADH to the respiratory chain. The immediate electron acceptor for the enzyme is believed to be ubiquinone.</text>
</comment>
<keyword evidence="9 12" id="KW-0472">Membrane</keyword>
<feature type="transmembrane region" description="Helical" evidence="12">
    <location>
        <begin position="141"/>
        <end position="159"/>
    </location>
</feature>
<evidence type="ECO:0000256" key="8">
    <source>
        <dbReference type="ARBA" id="ARBA00023075"/>
    </source>
</evidence>
<feature type="transmembrane region" description="Helical" evidence="12">
    <location>
        <begin position="214"/>
        <end position="232"/>
    </location>
</feature>
<evidence type="ECO:0000256" key="11">
    <source>
        <dbReference type="RuleBase" id="RU000473"/>
    </source>
</evidence>
<name>A0A6B9WCS2_9ACAR</name>
<dbReference type="PROSITE" id="PS00668">
    <property type="entry name" value="COMPLEX1_ND1_2"/>
    <property type="match status" value="1"/>
</dbReference>
<dbReference type="GO" id="GO:0005743">
    <property type="term" value="C:mitochondrial inner membrane"/>
    <property type="evidence" value="ECO:0007669"/>
    <property type="project" value="UniProtKB-SubCell"/>
</dbReference>
<dbReference type="PANTHER" id="PTHR11432:SF3">
    <property type="entry name" value="NADH-UBIQUINONE OXIDOREDUCTASE CHAIN 1"/>
    <property type="match status" value="1"/>
</dbReference>
<keyword evidence="7 12" id="KW-1133">Transmembrane helix</keyword>
<gene>
    <name evidence="13" type="primary">nad1</name>
</gene>
<feature type="transmembrane region" description="Helical" evidence="12">
    <location>
        <begin position="282"/>
        <end position="301"/>
    </location>
</feature>
<dbReference type="InterPro" id="IPR018086">
    <property type="entry name" value="NADH_UbQ_OxRdtase_su1_CS"/>
</dbReference>
<keyword evidence="6 10" id="KW-0812">Transmembrane</keyword>
<comment type="catalytic activity">
    <reaction evidence="11">
        <text>a ubiquinone + NADH + 5 H(+)(in) = a ubiquinol + NAD(+) + 4 H(+)(out)</text>
        <dbReference type="Rhea" id="RHEA:29091"/>
        <dbReference type="Rhea" id="RHEA-COMP:9565"/>
        <dbReference type="Rhea" id="RHEA-COMP:9566"/>
        <dbReference type="ChEBI" id="CHEBI:15378"/>
        <dbReference type="ChEBI" id="CHEBI:16389"/>
        <dbReference type="ChEBI" id="CHEBI:17976"/>
        <dbReference type="ChEBI" id="CHEBI:57540"/>
        <dbReference type="ChEBI" id="CHEBI:57945"/>
        <dbReference type="EC" id="7.1.1.2"/>
    </reaction>
</comment>
<proteinExistence type="inferred from homology"/>
<evidence type="ECO:0000256" key="1">
    <source>
        <dbReference type="ARBA" id="ARBA00003257"/>
    </source>
</evidence>
<feature type="transmembrane region" description="Helical" evidence="12">
    <location>
        <begin position="6"/>
        <end position="28"/>
    </location>
</feature>
<evidence type="ECO:0000256" key="4">
    <source>
        <dbReference type="ARBA" id="ARBA00021009"/>
    </source>
</evidence>
<dbReference type="EC" id="7.1.1.2" evidence="11"/>
<dbReference type="GO" id="GO:0009060">
    <property type="term" value="P:aerobic respiration"/>
    <property type="evidence" value="ECO:0007669"/>
    <property type="project" value="TreeGrafter"/>
</dbReference>
<evidence type="ECO:0000256" key="5">
    <source>
        <dbReference type="ARBA" id="ARBA00022448"/>
    </source>
</evidence>
<dbReference type="PANTHER" id="PTHR11432">
    <property type="entry name" value="NADH DEHYDROGENASE SUBUNIT 1"/>
    <property type="match status" value="1"/>
</dbReference>
<evidence type="ECO:0000313" key="13">
    <source>
        <dbReference type="EMBL" id="QHQ98559.1"/>
    </source>
</evidence>
<organism evidence="13">
    <name type="scientific">Parasitus wangdunqingi</name>
    <dbReference type="NCBI Taxonomy" id="2695866"/>
    <lineage>
        <taxon>Eukaryota</taxon>
        <taxon>Metazoa</taxon>
        <taxon>Ecdysozoa</taxon>
        <taxon>Arthropoda</taxon>
        <taxon>Chelicerata</taxon>
        <taxon>Arachnida</taxon>
        <taxon>Acari</taxon>
        <taxon>Parasitiformes</taxon>
        <taxon>Mesostigmata</taxon>
        <taxon>Gamasina</taxon>
        <taxon>Parasitoidea</taxon>
        <taxon>Parasitidae</taxon>
        <taxon>Parasitinae</taxon>
        <taxon>Parasitus</taxon>
    </lineage>
</organism>
<comment type="similarity">
    <text evidence="3 10">Belongs to the complex I subunit 1 family.</text>
</comment>
<feature type="transmembrane region" description="Helical" evidence="12">
    <location>
        <begin position="171"/>
        <end position="190"/>
    </location>
</feature>
<sequence>MDFLYYLILIICVLISVAFVTLLERKILGYIQIRKGPNKVGFMGVLQPFADAVKLFTKENNFLIWYNSVIYYLAPIMSLCLMLLFWLVFPWESSMNLSYEFMMILVVSSLGVYVILGGGWASNSKYALLGAYRGVAQTISYEVGFSFILLGVLMVSSSYNLVNLSLAQENLFFVFGMWNLFMLWLVTILAETNRTPFDFAEGESELVSGFNVEYGGGGFAILFMAEYGNIIFMSAVTSVMFMGGVGLLCWKMMLIVVFYLWIRGTLARFRYDNLMMLAWKTILPYSIFLLMMMVGIYSVMFL</sequence>
<evidence type="ECO:0000256" key="2">
    <source>
        <dbReference type="ARBA" id="ARBA00004225"/>
    </source>
</evidence>
<keyword evidence="11 13" id="KW-0496">Mitochondrion</keyword>
<feature type="transmembrane region" description="Helical" evidence="12">
    <location>
        <begin position="101"/>
        <end position="121"/>
    </location>
</feature>
<dbReference type="Pfam" id="PF00146">
    <property type="entry name" value="NADHdh"/>
    <property type="match status" value="1"/>
</dbReference>
<evidence type="ECO:0000256" key="10">
    <source>
        <dbReference type="RuleBase" id="RU000471"/>
    </source>
</evidence>
<evidence type="ECO:0000256" key="3">
    <source>
        <dbReference type="ARBA" id="ARBA00010535"/>
    </source>
</evidence>
<comment type="subcellular location">
    <subcellularLocation>
        <location evidence="10">Mitochondrion inner membrane</location>
        <topology evidence="10">Multi-pass membrane protein</topology>
    </subcellularLocation>
    <subcellularLocation>
        <location evidence="2">Mitochondrion membrane</location>
        <topology evidence="2">Multi-pass membrane protein</topology>
    </subcellularLocation>
</comment>
<dbReference type="AlphaFoldDB" id="A0A6B9WCS2"/>
<accession>A0A6B9WCS2</accession>
<keyword evidence="5" id="KW-0813">Transport</keyword>
<evidence type="ECO:0000256" key="7">
    <source>
        <dbReference type="ARBA" id="ARBA00022989"/>
    </source>
</evidence>
<dbReference type="PROSITE" id="PS00667">
    <property type="entry name" value="COMPLEX1_ND1_1"/>
    <property type="match status" value="1"/>
</dbReference>